<evidence type="ECO:0000256" key="3">
    <source>
        <dbReference type="ARBA" id="ARBA00023015"/>
    </source>
</evidence>
<evidence type="ECO:0000256" key="2">
    <source>
        <dbReference type="ARBA" id="ARBA00022473"/>
    </source>
</evidence>
<evidence type="ECO:0000256" key="9">
    <source>
        <dbReference type="PROSITE-ProRule" id="PRU00108"/>
    </source>
</evidence>
<reference evidence="12 13" key="1">
    <citation type="journal article" date="2021" name="Comput. Struct. Biotechnol. J.">
        <title>De novo genome assembly of the potent medicinal plant Rehmannia glutinosa using nanopore technology.</title>
        <authorList>
            <person name="Ma L."/>
            <person name="Dong C."/>
            <person name="Song C."/>
            <person name="Wang X."/>
            <person name="Zheng X."/>
            <person name="Niu Y."/>
            <person name="Chen S."/>
            <person name="Feng W."/>
        </authorList>
    </citation>
    <scope>NUCLEOTIDE SEQUENCE [LARGE SCALE GENOMIC DNA]</scope>
    <source>
        <strain evidence="12">DH-2019</strain>
    </source>
</reference>
<dbReference type="Pfam" id="PF00046">
    <property type="entry name" value="Homeodomain"/>
    <property type="match status" value="1"/>
</dbReference>
<gene>
    <name evidence="12" type="ORF">DH2020_020634</name>
</gene>
<dbReference type="CDD" id="cd00086">
    <property type="entry name" value="homeodomain"/>
    <property type="match status" value="1"/>
</dbReference>
<evidence type="ECO:0000256" key="7">
    <source>
        <dbReference type="ARBA" id="ARBA00023242"/>
    </source>
</evidence>
<comment type="subcellular location">
    <subcellularLocation>
        <location evidence="1 9 10">Nucleus</location>
    </subcellularLocation>
</comment>
<dbReference type="EMBL" id="JABTTQ020000011">
    <property type="protein sequence ID" value="KAK6146765.1"/>
    <property type="molecule type" value="Genomic_DNA"/>
</dbReference>
<evidence type="ECO:0000259" key="11">
    <source>
        <dbReference type="PROSITE" id="PS50071"/>
    </source>
</evidence>
<evidence type="ECO:0000256" key="6">
    <source>
        <dbReference type="ARBA" id="ARBA00023163"/>
    </source>
</evidence>
<dbReference type="SUPFAM" id="SSF46689">
    <property type="entry name" value="Homeodomain-like"/>
    <property type="match status" value="1"/>
</dbReference>
<evidence type="ECO:0000313" key="12">
    <source>
        <dbReference type="EMBL" id="KAK6146765.1"/>
    </source>
</evidence>
<dbReference type="PROSITE" id="PS50071">
    <property type="entry name" value="HOMEOBOX_2"/>
    <property type="match status" value="1"/>
</dbReference>
<evidence type="ECO:0000256" key="1">
    <source>
        <dbReference type="ARBA" id="ARBA00004123"/>
    </source>
</evidence>
<keyword evidence="2" id="KW-0217">Developmental protein</keyword>
<feature type="DNA-binding region" description="Homeobox" evidence="9">
    <location>
        <begin position="63"/>
        <end position="117"/>
    </location>
</feature>
<keyword evidence="4 9" id="KW-0238">DNA-binding</keyword>
<accession>A0ABR0WHW9</accession>
<evidence type="ECO:0000313" key="13">
    <source>
        <dbReference type="Proteomes" id="UP001318860"/>
    </source>
</evidence>
<organism evidence="12 13">
    <name type="scientific">Rehmannia glutinosa</name>
    <name type="common">Chinese foxglove</name>
    <dbReference type="NCBI Taxonomy" id="99300"/>
    <lineage>
        <taxon>Eukaryota</taxon>
        <taxon>Viridiplantae</taxon>
        <taxon>Streptophyta</taxon>
        <taxon>Embryophyta</taxon>
        <taxon>Tracheophyta</taxon>
        <taxon>Spermatophyta</taxon>
        <taxon>Magnoliopsida</taxon>
        <taxon>eudicotyledons</taxon>
        <taxon>Gunneridae</taxon>
        <taxon>Pentapetalae</taxon>
        <taxon>asterids</taxon>
        <taxon>lamiids</taxon>
        <taxon>Lamiales</taxon>
        <taxon>Orobanchaceae</taxon>
        <taxon>Rehmannieae</taxon>
        <taxon>Rehmannia</taxon>
    </lineage>
</organism>
<keyword evidence="6" id="KW-0804">Transcription</keyword>
<keyword evidence="5 9" id="KW-0371">Homeobox</keyword>
<keyword evidence="7 9" id="KW-0539">Nucleus</keyword>
<feature type="domain" description="Homeobox" evidence="11">
    <location>
        <begin position="61"/>
        <end position="116"/>
    </location>
</feature>
<comment type="caution">
    <text evidence="12">The sequence shown here is derived from an EMBL/GenBank/DDBJ whole genome shotgun (WGS) entry which is preliminary data.</text>
</comment>
<dbReference type="Gene3D" id="1.10.10.60">
    <property type="entry name" value="Homeodomain-like"/>
    <property type="match status" value="1"/>
</dbReference>
<proteinExistence type="inferred from homology"/>
<keyword evidence="3" id="KW-0805">Transcription regulation</keyword>
<evidence type="ECO:0000256" key="8">
    <source>
        <dbReference type="ARBA" id="ARBA00024040"/>
    </source>
</evidence>
<dbReference type="Proteomes" id="UP001318860">
    <property type="component" value="Unassembled WGS sequence"/>
</dbReference>
<dbReference type="PANTHER" id="PTHR45940">
    <property type="entry name" value="WUSCHEL-RELATED HOMEOBOX 1-RELATED"/>
    <property type="match status" value="1"/>
</dbReference>
<name>A0ABR0WHW9_REHGL</name>
<evidence type="ECO:0000256" key="5">
    <source>
        <dbReference type="ARBA" id="ARBA00023155"/>
    </source>
</evidence>
<sequence length="298" mass="34148">MSTDPLPMFRPLMPRPFSNTFSTHNLNIPAWNQTSSSLSGYGAKRDVSNKVPLVSSRWNPTPEQLQALEEMYRSGIKTPSAQQIQQIAAKLRRFGKIEGKNVFYWFQNHKARERQKKRRQLELLAGENILHNVETPKRRQSGVLSRRYMETNKHPKKLPTPSNCSTASEYSVSMHGEECKQKRWTQMELQQQNITANSTEICWQLNLSSCINNKVTAQKAPGQENEKPFFAINGSKLCTVKNDDFRIIESGIKENQTLQLFPVRSNDLSSIEEQSHDVSSLGTKMAPNQFFEFLPTKN</sequence>
<dbReference type="InterPro" id="IPR009057">
    <property type="entry name" value="Homeodomain-like_sf"/>
</dbReference>
<evidence type="ECO:0000256" key="4">
    <source>
        <dbReference type="ARBA" id="ARBA00023125"/>
    </source>
</evidence>
<dbReference type="SMART" id="SM00389">
    <property type="entry name" value="HOX"/>
    <property type="match status" value="1"/>
</dbReference>
<dbReference type="InterPro" id="IPR044555">
    <property type="entry name" value="WUSCHEL-like"/>
</dbReference>
<protein>
    <recommendedName>
        <fullName evidence="11">Homeobox domain-containing protein</fullName>
    </recommendedName>
</protein>
<comment type="similarity">
    <text evidence="8">Belongs to the WUS homeobox family.</text>
</comment>
<keyword evidence="13" id="KW-1185">Reference proteome</keyword>
<dbReference type="InterPro" id="IPR001356">
    <property type="entry name" value="HD"/>
</dbReference>
<evidence type="ECO:0000256" key="10">
    <source>
        <dbReference type="RuleBase" id="RU000682"/>
    </source>
</evidence>
<dbReference type="PANTHER" id="PTHR45940:SF13">
    <property type="entry name" value="WUSCHEL-RELATED HOMEOBOX 1"/>
    <property type="match status" value="1"/>
</dbReference>